<reference evidence="2" key="2">
    <citation type="submission" date="2020-11" db="EMBL/GenBank/DDBJ databases">
        <authorList>
            <person name="McCartney M.A."/>
            <person name="Auch B."/>
            <person name="Kono T."/>
            <person name="Mallez S."/>
            <person name="Becker A."/>
            <person name="Gohl D.M."/>
            <person name="Silverstein K.A.T."/>
            <person name="Koren S."/>
            <person name="Bechman K.B."/>
            <person name="Herman A."/>
            <person name="Abrahante J.E."/>
            <person name="Garbe J."/>
        </authorList>
    </citation>
    <scope>NUCLEOTIDE SEQUENCE</scope>
    <source>
        <strain evidence="2">Duluth1</strain>
        <tissue evidence="2">Whole animal</tissue>
    </source>
</reference>
<feature type="region of interest" description="Disordered" evidence="1">
    <location>
        <begin position="1"/>
        <end position="43"/>
    </location>
</feature>
<feature type="region of interest" description="Disordered" evidence="1">
    <location>
        <begin position="179"/>
        <end position="207"/>
    </location>
</feature>
<name>A0A9D4CFD1_DREPO</name>
<comment type="caution">
    <text evidence="2">The sequence shown here is derived from an EMBL/GenBank/DDBJ whole genome shotgun (WGS) entry which is preliminary data.</text>
</comment>
<reference evidence="2" key="1">
    <citation type="journal article" date="2019" name="bioRxiv">
        <title>The Genome of the Zebra Mussel, Dreissena polymorpha: A Resource for Invasive Species Research.</title>
        <authorList>
            <person name="McCartney M.A."/>
            <person name="Auch B."/>
            <person name="Kono T."/>
            <person name="Mallez S."/>
            <person name="Zhang Y."/>
            <person name="Obille A."/>
            <person name="Becker A."/>
            <person name="Abrahante J.E."/>
            <person name="Garbe J."/>
            <person name="Badalamenti J.P."/>
            <person name="Herman A."/>
            <person name="Mangelson H."/>
            <person name="Liachko I."/>
            <person name="Sullivan S."/>
            <person name="Sone E.D."/>
            <person name="Koren S."/>
            <person name="Silverstein K.A.T."/>
            <person name="Beckman K.B."/>
            <person name="Gohl D.M."/>
        </authorList>
    </citation>
    <scope>NUCLEOTIDE SEQUENCE</scope>
    <source>
        <strain evidence="2">Duluth1</strain>
        <tissue evidence="2">Whole animal</tissue>
    </source>
</reference>
<feature type="compositionally biased region" description="Polar residues" evidence="1">
    <location>
        <begin position="179"/>
        <end position="196"/>
    </location>
</feature>
<evidence type="ECO:0000313" key="2">
    <source>
        <dbReference type="EMBL" id="KAH3724218.1"/>
    </source>
</evidence>
<feature type="compositionally biased region" description="Basic and acidic residues" evidence="1">
    <location>
        <begin position="197"/>
        <end position="207"/>
    </location>
</feature>
<organism evidence="2 3">
    <name type="scientific">Dreissena polymorpha</name>
    <name type="common">Zebra mussel</name>
    <name type="synonym">Mytilus polymorpha</name>
    <dbReference type="NCBI Taxonomy" id="45954"/>
    <lineage>
        <taxon>Eukaryota</taxon>
        <taxon>Metazoa</taxon>
        <taxon>Spiralia</taxon>
        <taxon>Lophotrochozoa</taxon>
        <taxon>Mollusca</taxon>
        <taxon>Bivalvia</taxon>
        <taxon>Autobranchia</taxon>
        <taxon>Heteroconchia</taxon>
        <taxon>Euheterodonta</taxon>
        <taxon>Imparidentia</taxon>
        <taxon>Neoheterodontei</taxon>
        <taxon>Myida</taxon>
        <taxon>Dreissenoidea</taxon>
        <taxon>Dreissenidae</taxon>
        <taxon>Dreissena</taxon>
    </lineage>
</organism>
<dbReference type="EMBL" id="JAIWYP010000012">
    <property type="protein sequence ID" value="KAH3724218.1"/>
    <property type="molecule type" value="Genomic_DNA"/>
</dbReference>
<dbReference type="SUPFAM" id="SSF57903">
    <property type="entry name" value="FYVE/PHD zinc finger"/>
    <property type="match status" value="1"/>
</dbReference>
<proteinExistence type="predicted"/>
<gene>
    <name evidence="2" type="ORF">DPMN_050032</name>
</gene>
<dbReference type="Proteomes" id="UP000828390">
    <property type="component" value="Unassembled WGS sequence"/>
</dbReference>
<keyword evidence="3" id="KW-1185">Reference proteome</keyword>
<evidence type="ECO:0000256" key="1">
    <source>
        <dbReference type="SAM" id="MobiDB-lite"/>
    </source>
</evidence>
<evidence type="ECO:0008006" key="4">
    <source>
        <dbReference type="Google" id="ProtNLM"/>
    </source>
</evidence>
<protein>
    <recommendedName>
        <fullName evidence="4">FYVE-type domain-containing protein</fullName>
    </recommendedName>
</protein>
<accession>A0A9D4CFD1</accession>
<evidence type="ECO:0000313" key="3">
    <source>
        <dbReference type="Proteomes" id="UP000828390"/>
    </source>
</evidence>
<feature type="compositionally biased region" description="Basic and acidic residues" evidence="1">
    <location>
        <begin position="18"/>
        <end position="31"/>
    </location>
</feature>
<dbReference type="InterPro" id="IPR011011">
    <property type="entry name" value="Znf_FYVE_PHD"/>
</dbReference>
<sequence>MAANEGEIRKSRAQSLSKGDRGRSSSGDKVDTPGGPSSRNSPTKSDAWLCNTCEKLFTDKDDKLLTCEYCSRHRCIACLGFTKAVYKAISGKVYLPYICDGPDGCIQKSLTAIKDTKTIEDRCNDIMSGFAKQVDERMNTIEDDMKSVKEGMHELKTDIVREIKESFAGAGAYQQVNDQTINSGGREPPSTTVNEQKLSRDHKSQRQ</sequence>
<feature type="compositionally biased region" description="Basic and acidic residues" evidence="1">
    <location>
        <begin position="1"/>
        <end position="10"/>
    </location>
</feature>
<dbReference type="AlphaFoldDB" id="A0A9D4CFD1"/>